<dbReference type="CDD" id="cd06267">
    <property type="entry name" value="PBP1_LacI_sugar_binding-like"/>
    <property type="match status" value="1"/>
</dbReference>
<evidence type="ECO:0000256" key="2">
    <source>
        <dbReference type="ARBA" id="ARBA00023125"/>
    </source>
</evidence>
<name>A0A4Q5M3N0_9BACT</name>
<dbReference type="Gene3D" id="3.40.50.2300">
    <property type="match status" value="2"/>
</dbReference>
<dbReference type="AlphaFoldDB" id="A0A4Q5M3N0"/>
<gene>
    <name evidence="5" type="ORF">EWM59_06530</name>
</gene>
<evidence type="ECO:0000259" key="4">
    <source>
        <dbReference type="PROSITE" id="PS50932"/>
    </source>
</evidence>
<dbReference type="InterPro" id="IPR010982">
    <property type="entry name" value="Lambda_DNA-bd_dom_sf"/>
</dbReference>
<accession>A0A4Q5M3N0</accession>
<dbReference type="SUPFAM" id="SSF53822">
    <property type="entry name" value="Periplasmic binding protein-like I"/>
    <property type="match status" value="1"/>
</dbReference>
<evidence type="ECO:0000256" key="1">
    <source>
        <dbReference type="ARBA" id="ARBA00023015"/>
    </source>
</evidence>
<feature type="domain" description="HTH lacI-type" evidence="4">
    <location>
        <begin position="7"/>
        <end position="61"/>
    </location>
</feature>
<evidence type="ECO:0000256" key="3">
    <source>
        <dbReference type="ARBA" id="ARBA00023163"/>
    </source>
</evidence>
<reference evidence="5 6" key="1">
    <citation type="submission" date="2019-02" db="EMBL/GenBank/DDBJ databases">
        <title>Bacterial novel species Emticicia sp. 17J42-9 isolated from soil.</title>
        <authorList>
            <person name="Jung H.-Y."/>
        </authorList>
    </citation>
    <scope>NUCLEOTIDE SEQUENCE [LARGE SCALE GENOMIC DNA]</scope>
    <source>
        <strain evidence="5 6">17J42-9</strain>
    </source>
</reference>
<dbReference type="InterPro" id="IPR046335">
    <property type="entry name" value="LacI/GalR-like_sensor"/>
</dbReference>
<evidence type="ECO:0000313" key="5">
    <source>
        <dbReference type="EMBL" id="RYU96467.1"/>
    </source>
</evidence>
<keyword evidence="3" id="KW-0804">Transcription</keyword>
<dbReference type="Gene3D" id="1.10.260.40">
    <property type="entry name" value="lambda repressor-like DNA-binding domains"/>
    <property type="match status" value="1"/>
</dbReference>
<dbReference type="GO" id="GO:0000976">
    <property type="term" value="F:transcription cis-regulatory region binding"/>
    <property type="evidence" value="ECO:0007669"/>
    <property type="project" value="TreeGrafter"/>
</dbReference>
<dbReference type="PROSITE" id="PS50932">
    <property type="entry name" value="HTH_LACI_2"/>
    <property type="match status" value="1"/>
</dbReference>
<evidence type="ECO:0000313" key="6">
    <source>
        <dbReference type="Proteomes" id="UP000293162"/>
    </source>
</evidence>
<dbReference type="PANTHER" id="PTHR30146">
    <property type="entry name" value="LACI-RELATED TRANSCRIPTIONAL REPRESSOR"/>
    <property type="match status" value="1"/>
</dbReference>
<dbReference type="Proteomes" id="UP000293162">
    <property type="component" value="Unassembled WGS sequence"/>
</dbReference>
<dbReference type="OrthoDB" id="833520at2"/>
<dbReference type="CDD" id="cd01392">
    <property type="entry name" value="HTH_LacI"/>
    <property type="match status" value="1"/>
</dbReference>
<dbReference type="InterPro" id="IPR000843">
    <property type="entry name" value="HTH_LacI"/>
</dbReference>
<dbReference type="InterPro" id="IPR028082">
    <property type="entry name" value="Peripla_BP_I"/>
</dbReference>
<keyword evidence="6" id="KW-1185">Reference proteome</keyword>
<keyword evidence="1" id="KW-0805">Transcription regulation</keyword>
<dbReference type="SUPFAM" id="SSF47413">
    <property type="entry name" value="lambda repressor-like DNA-binding domains"/>
    <property type="match status" value="1"/>
</dbReference>
<dbReference type="EMBL" id="SEWF01000007">
    <property type="protein sequence ID" value="RYU96467.1"/>
    <property type="molecule type" value="Genomic_DNA"/>
</dbReference>
<dbReference type="Pfam" id="PF13377">
    <property type="entry name" value="Peripla_BP_3"/>
    <property type="match status" value="1"/>
</dbReference>
<organism evidence="5 6">
    <name type="scientific">Emticicia agri</name>
    <dbReference type="NCBI Taxonomy" id="2492393"/>
    <lineage>
        <taxon>Bacteria</taxon>
        <taxon>Pseudomonadati</taxon>
        <taxon>Bacteroidota</taxon>
        <taxon>Cytophagia</taxon>
        <taxon>Cytophagales</taxon>
        <taxon>Leadbetterellaceae</taxon>
        <taxon>Emticicia</taxon>
    </lineage>
</organism>
<dbReference type="Pfam" id="PF00356">
    <property type="entry name" value="LacI"/>
    <property type="match status" value="1"/>
</dbReference>
<dbReference type="SMART" id="SM00354">
    <property type="entry name" value="HTH_LACI"/>
    <property type="match status" value="1"/>
</dbReference>
<keyword evidence="2" id="KW-0238">DNA-binding</keyword>
<protein>
    <submittedName>
        <fullName evidence="5">LacI family transcriptional regulator</fullName>
    </submittedName>
</protein>
<dbReference type="RefSeq" id="WP_130020142.1">
    <property type="nucleotide sequence ID" value="NZ_SEWF01000007.1"/>
</dbReference>
<dbReference type="PANTHER" id="PTHR30146:SF109">
    <property type="entry name" value="HTH-TYPE TRANSCRIPTIONAL REGULATOR GALS"/>
    <property type="match status" value="1"/>
</dbReference>
<comment type="caution">
    <text evidence="5">The sequence shown here is derived from an EMBL/GenBank/DDBJ whole genome shotgun (WGS) entry which is preliminary data.</text>
</comment>
<proteinExistence type="predicted"/>
<dbReference type="GO" id="GO:0003700">
    <property type="term" value="F:DNA-binding transcription factor activity"/>
    <property type="evidence" value="ECO:0007669"/>
    <property type="project" value="TreeGrafter"/>
</dbReference>
<sequence length="347" mass="38576">MSGQSQITIKDIARKFKCSPSTVSRALNDHDAINIETRKTIQEYAKKMNYQRNQVSLSLLNKKTYSLGVIVPSLKYSNLEASVIEGLQSVLQPLGYSISIFISQESHEIEAQNVEQLLASRVDAIFLSVSQETYNLGFYGHFDRIINANKSLIFIDRDYEGFKSSRVVIDDYQGAYMAVEHLIKMGCKRIAHLKGPSGTSVSEKRLEGYIDALRNYSIPIDEDLIQTSGFLSDRAIFPTKTLLDNPDRPDGIFAVNDRVAIGALSVIRSEGLSVPGDIAVVGFDNDPSSAYITPSLTTISQPSFEIGREAAQLFLNTQNLEKEGEAKFEKIILPPELLIRESSLKIL</sequence>